<keyword evidence="4 7" id="KW-0833">Ubl conjugation pathway</keyword>
<sequence length="208" mass="22869">MAEQLQPKVLRQIMKELKEMSESPPEGITVVINEEKVADVQGVIAGPVGTPFEGGVFRMRLALPADYPASPPKGFFMTKIFHPNVAEAGDICVNTLKRDWDPSHGLRHIFQVVRCLLIEPFPESALNDEAGKLLIEDYEEYNKRAKLMTSIYAKPAKTQKMPLTVNSANTADGGAGVGGEKDVTSQPVKKAAVQKKVLLRKKSSLKRL</sequence>
<evidence type="ECO:0000256" key="6">
    <source>
        <dbReference type="PROSITE-ProRule" id="PRU10133"/>
    </source>
</evidence>
<evidence type="ECO:0000256" key="4">
    <source>
        <dbReference type="ARBA" id="ARBA00022786"/>
    </source>
</evidence>
<dbReference type="SMART" id="SM00212">
    <property type="entry name" value="UBCc"/>
    <property type="match status" value="1"/>
</dbReference>
<organism evidence="9">
    <name type="scientific">Prasinoderma coloniale</name>
    <dbReference type="NCBI Taxonomy" id="156133"/>
    <lineage>
        <taxon>Eukaryota</taxon>
        <taxon>Viridiplantae</taxon>
        <taxon>Prasinodermophyta</taxon>
        <taxon>Prasinodermophyceae</taxon>
        <taxon>Prasinodermales</taxon>
        <taxon>Prasinodermaceae</taxon>
        <taxon>Prasinoderma</taxon>
    </lineage>
</organism>
<comment type="similarity">
    <text evidence="7">Belongs to the ubiquitin-conjugating enzyme family.</text>
</comment>
<dbReference type="GO" id="GO:0061631">
    <property type="term" value="F:ubiquitin conjugating enzyme activity"/>
    <property type="evidence" value="ECO:0007669"/>
    <property type="project" value="UniProtKB-EC"/>
</dbReference>
<dbReference type="SUPFAM" id="SSF54495">
    <property type="entry name" value="UBC-like"/>
    <property type="match status" value="1"/>
</dbReference>
<evidence type="ECO:0000256" key="2">
    <source>
        <dbReference type="ARBA" id="ARBA00022679"/>
    </source>
</evidence>
<feature type="domain" description="UBC core" evidence="8">
    <location>
        <begin position="8"/>
        <end position="154"/>
    </location>
</feature>
<dbReference type="AlphaFoldDB" id="A0A7R9TNT6"/>
<dbReference type="EC" id="2.3.2.23" evidence="1"/>
<dbReference type="InterPro" id="IPR050113">
    <property type="entry name" value="Ub_conjugating_enzyme"/>
</dbReference>
<keyword evidence="2" id="KW-0808">Transferase</keyword>
<dbReference type="InterPro" id="IPR016135">
    <property type="entry name" value="UBQ-conjugating_enzyme/RWD"/>
</dbReference>
<dbReference type="FunFam" id="3.10.110.10:FF:000031">
    <property type="entry name" value="Ubiquitin-conjugating enzyme E2 22"/>
    <property type="match status" value="1"/>
</dbReference>
<protein>
    <recommendedName>
        <fullName evidence="1">E2 ubiquitin-conjugating enzyme</fullName>
        <ecNumber evidence="1">2.3.2.23</ecNumber>
    </recommendedName>
</protein>
<dbReference type="GO" id="GO:0005524">
    <property type="term" value="F:ATP binding"/>
    <property type="evidence" value="ECO:0007669"/>
    <property type="project" value="UniProtKB-UniRule"/>
</dbReference>
<keyword evidence="3 7" id="KW-0547">Nucleotide-binding</keyword>
<dbReference type="PROSITE" id="PS00183">
    <property type="entry name" value="UBC_1"/>
    <property type="match status" value="1"/>
</dbReference>
<evidence type="ECO:0000313" key="9">
    <source>
        <dbReference type="EMBL" id="CAD8239905.1"/>
    </source>
</evidence>
<proteinExistence type="inferred from homology"/>
<dbReference type="Gene3D" id="3.10.110.10">
    <property type="entry name" value="Ubiquitin Conjugating Enzyme"/>
    <property type="match status" value="1"/>
</dbReference>
<dbReference type="Pfam" id="PF00179">
    <property type="entry name" value="UQ_con"/>
    <property type="match status" value="1"/>
</dbReference>
<dbReference type="PROSITE" id="PS50127">
    <property type="entry name" value="UBC_2"/>
    <property type="match status" value="1"/>
</dbReference>
<evidence type="ECO:0000256" key="1">
    <source>
        <dbReference type="ARBA" id="ARBA00012486"/>
    </source>
</evidence>
<evidence type="ECO:0000256" key="3">
    <source>
        <dbReference type="ARBA" id="ARBA00022741"/>
    </source>
</evidence>
<feature type="active site" description="Glycyl thioester intermediate" evidence="6">
    <location>
        <position position="92"/>
    </location>
</feature>
<evidence type="ECO:0000256" key="5">
    <source>
        <dbReference type="ARBA" id="ARBA00022840"/>
    </source>
</evidence>
<dbReference type="InterPro" id="IPR023313">
    <property type="entry name" value="UBQ-conjugating_AS"/>
</dbReference>
<accession>A0A7R9TNT6</accession>
<name>A0A7R9TNT6_9VIRI</name>
<dbReference type="CDD" id="cd23804">
    <property type="entry name" value="UBCc_UBE2S"/>
    <property type="match status" value="1"/>
</dbReference>
<dbReference type="EMBL" id="HBDZ01008330">
    <property type="protein sequence ID" value="CAD8239905.1"/>
    <property type="molecule type" value="Transcribed_RNA"/>
</dbReference>
<reference evidence="9" key="1">
    <citation type="submission" date="2021-01" db="EMBL/GenBank/DDBJ databases">
        <authorList>
            <person name="Corre E."/>
            <person name="Pelletier E."/>
            <person name="Niang G."/>
            <person name="Scheremetjew M."/>
            <person name="Finn R."/>
            <person name="Kale V."/>
            <person name="Holt S."/>
            <person name="Cochrane G."/>
            <person name="Meng A."/>
            <person name="Brown T."/>
            <person name="Cohen L."/>
        </authorList>
    </citation>
    <scope>NUCLEOTIDE SEQUENCE</scope>
    <source>
        <strain evidence="9">CCMP1413</strain>
    </source>
</reference>
<gene>
    <name evidence="9" type="ORF">PCOL08062_LOCUS6357</name>
</gene>
<keyword evidence="5 7" id="KW-0067">ATP-binding</keyword>
<evidence type="ECO:0000259" key="8">
    <source>
        <dbReference type="PROSITE" id="PS50127"/>
    </source>
</evidence>
<dbReference type="PANTHER" id="PTHR24067">
    <property type="entry name" value="UBIQUITIN-CONJUGATING ENZYME E2"/>
    <property type="match status" value="1"/>
</dbReference>
<evidence type="ECO:0000256" key="7">
    <source>
        <dbReference type="RuleBase" id="RU362109"/>
    </source>
</evidence>
<dbReference type="InterPro" id="IPR000608">
    <property type="entry name" value="UBC"/>
</dbReference>